<accession>A0A1E3U7K4</accession>
<gene>
    <name evidence="1" type="ORF">BEI59_32115</name>
</gene>
<dbReference type="AlphaFoldDB" id="A0A1E3U7K4"/>
<evidence type="ECO:0000313" key="2">
    <source>
        <dbReference type="Proteomes" id="UP000094271"/>
    </source>
</evidence>
<dbReference type="Pfam" id="PF10844">
    <property type="entry name" value="DUF2577"/>
    <property type="match status" value="1"/>
</dbReference>
<proteinExistence type="predicted"/>
<dbReference type="InterPro" id="IPR022555">
    <property type="entry name" value="DUF2577"/>
</dbReference>
<sequence>MQAEGERNNPIGMQLGVMTGSVTCDVDGLSLSAEDLLFSEHLINSVATEVKIKKDGSDNSEYLEPLKKGDLVAVMKMSDSRYFILEKMVKV</sequence>
<evidence type="ECO:0000313" key="1">
    <source>
        <dbReference type="EMBL" id="ODR42185.1"/>
    </source>
</evidence>
<organism evidence="1 2">
    <name type="scientific">Eisenbergiella tayi</name>
    <dbReference type="NCBI Taxonomy" id="1432052"/>
    <lineage>
        <taxon>Bacteria</taxon>
        <taxon>Bacillati</taxon>
        <taxon>Bacillota</taxon>
        <taxon>Clostridia</taxon>
        <taxon>Lachnospirales</taxon>
        <taxon>Lachnospiraceae</taxon>
        <taxon>Eisenbergiella</taxon>
    </lineage>
</organism>
<evidence type="ECO:0008006" key="3">
    <source>
        <dbReference type="Google" id="ProtNLM"/>
    </source>
</evidence>
<reference evidence="1 2" key="1">
    <citation type="submission" date="2016-08" db="EMBL/GenBank/DDBJ databases">
        <authorList>
            <person name="Seilhamer J.J."/>
        </authorList>
    </citation>
    <scope>NUCLEOTIDE SEQUENCE [LARGE SCALE GENOMIC DNA]</scope>
    <source>
        <strain evidence="1 2">NML150140-1</strain>
    </source>
</reference>
<protein>
    <recommendedName>
        <fullName evidence="3">DUF2577 domain-containing protein</fullName>
    </recommendedName>
</protein>
<comment type="caution">
    <text evidence="1">The sequence shown here is derived from an EMBL/GenBank/DDBJ whole genome shotgun (WGS) entry which is preliminary data.</text>
</comment>
<dbReference type="Proteomes" id="UP000094271">
    <property type="component" value="Unassembled WGS sequence"/>
</dbReference>
<dbReference type="EMBL" id="MEHA01000039">
    <property type="protein sequence ID" value="ODR42185.1"/>
    <property type="molecule type" value="Genomic_DNA"/>
</dbReference>
<name>A0A1E3U7K4_9FIRM</name>